<evidence type="ECO:0000256" key="2">
    <source>
        <dbReference type="SAM" id="Phobius"/>
    </source>
</evidence>
<feature type="transmembrane region" description="Helical" evidence="2">
    <location>
        <begin position="765"/>
        <end position="789"/>
    </location>
</feature>
<protein>
    <recommendedName>
        <fullName evidence="4">PKD/Chitinase domain-containing protein</fullName>
    </recommendedName>
</protein>
<dbReference type="SUPFAM" id="SSF49299">
    <property type="entry name" value="PKD domain"/>
    <property type="match status" value="1"/>
</dbReference>
<feature type="domain" description="PKD/Chitinase" evidence="4">
    <location>
        <begin position="241"/>
        <end position="330"/>
    </location>
</feature>
<dbReference type="InterPro" id="IPR035986">
    <property type="entry name" value="PKD_dom_sf"/>
</dbReference>
<keyword evidence="2" id="KW-0472">Membrane</keyword>
<keyword evidence="6" id="KW-1185">Reference proteome</keyword>
<dbReference type="Gene3D" id="2.60.40.10">
    <property type="entry name" value="Immunoglobulins"/>
    <property type="match status" value="4"/>
</dbReference>
<dbReference type="GO" id="GO:0001764">
    <property type="term" value="P:neuron migration"/>
    <property type="evidence" value="ECO:0007669"/>
    <property type="project" value="TreeGrafter"/>
</dbReference>
<feature type="signal peptide" evidence="3">
    <location>
        <begin position="1"/>
        <end position="19"/>
    </location>
</feature>
<evidence type="ECO:0000256" key="1">
    <source>
        <dbReference type="SAM" id="MobiDB-lite"/>
    </source>
</evidence>
<feature type="domain" description="PKD/Chitinase" evidence="4">
    <location>
        <begin position="471"/>
        <end position="550"/>
    </location>
</feature>
<dbReference type="OrthoDB" id="536372at2759"/>
<dbReference type="InterPro" id="IPR013783">
    <property type="entry name" value="Ig-like_fold"/>
</dbReference>
<dbReference type="Pfam" id="PF22352">
    <property type="entry name" value="K319L-like_PKD"/>
    <property type="match status" value="4"/>
</dbReference>
<keyword evidence="2" id="KW-1133">Transmembrane helix</keyword>
<dbReference type="GO" id="GO:0016020">
    <property type="term" value="C:membrane"/>
    <property type="evidence" value="ECO:0007669"/>
    <property type="project" value="TreeGrafter"/>
</dbReference>
<dbReference type="PANTHER" id="PTHR46182">
    <property type="entry name" value="FI19480P1"/>
    <property type="match status" value="1"/>
</dbReference>
<feature type="domain" description="PKD/Chitinase" evidence="4">
    <location>
        <begin position="554"/>
        <end position="646"/>
    </location>
</feature>
<dbReference type="InterPro" id="IPR022409">
    <property type="entry name" value="PKD/Chitinase_dom"/>
</dbReference>
<dbReference type="InterPro" id="IPR029865">
    <property type="entry name" value="KIAA0319-like"/>
</dbReference>
<feature type="chain" id="PRO_5012308427" description="PKD/Chitinase domain-containing protein" evidence="3">
    <location>
        <begin position="20"/>
        <end position="888"/>
    </location>
</feature>
<name>A0A238BYW6_9BILA</name>
<dbReference type="SMART" id="SM00089">
    <property type="entry name" value="PKD"/>
    <property type="match status" value="3"/>
</dbReference>
<dbReference type="GO" id="GO:0031410">
    <property type="term" value="C:cytoplasmic vesicle"/>
    <property type="evidence" value="ECO:0007669"/>
    <property type="project" value="TreeGrafter"/>
</dbReference>
<proteinExistence type="predicted"/>
<accession>A0A238BYW6</accession>
<keyword evidence="2" id="KW-0812">Transmembrane</keyword>
<feature type="region of interest" description="Disordered" evidence="1">
    <location>
        <begin position="850"/>
        <end position="888"/>
    </location>
</feature>
<reference evidence="5 6" key="1">
    <citation type="submission" date="2015-12" db="EMBL/GenBank/DDBJ databases">
        <title>Draft genome of the nematode, Onchocerca flexuosa.</title>
        <authorList>
            <person name="Mitreva M."/>
        </authorList>
    </citation>
    <scope>NUCLEOTIDE SEQUENCE [LARGE SCALE GENOMIC DNA]</scope>
    <source>
        <strain evidence="5">Red Deer</strain>
    </source>
</reference>
<dbReference type="AlphaFoldDB" id="A0A238BYW6"/>
<evidence type="ECO:0000313" key="6">
    <source>
        <dbReference type="Proteomes" id="UP000242913"/>
    </source>
</evidence>
<keyword evidence="3" id="KW-0732">Signal</keyword>
<gene>
    <name evidence="5" type="ORF">X798_02706</name>
</gene>
<dbReference type="EMBL" id="KZ269988">
    <property type="protein sequence ID" value="OZC10116.1"/>
    <property type="molecule type" value="Genomic_DNA"/>
</dbReference>
<evidence type="ECO:0000313" key="5">
    <source>
        <dbReference type="EMBL" id="OZC10116.1"/>
    </source>
</evidence>
<organism evidence="5 6">
    <name type="scientific">Onchocerca flexuosa</name>
    <dbReference type="NCBI Taxonomy" id="387005"/>
    <lineage>
        <taxon>Eukaryota</taxon>
        <taxon>Metazoa</taxon>
        <taxon>Ecdysozoa</taxon>
        <taxon>Nematoda</taxon>
        <taxon>Chromadorea</taxon>
        <taxon>Rhabditida</taxon>
        <taxon>Spirurina</taxon>
        <taxon>Spiruromorpha</taxon>
        <taxon>Filarioidea</taxon>
        <taxon>Onchocercidae</taxon>
        <taxon>Onchocerca</taxon>
    </lineage>
</organism>
<sequence>MYFGCLTLLVVTTFLVVDCVDVGKDLFFLKKDVSMLWCKEKCDSSSSCYLGQDEIINYWITCFEHDCRLLNSQGYDIAGITFNLLKNNRTWKRNVIHFNEQEITHSSRKNIINDLCNNKCVTNEICEVTTGKCVCIADFIRINNGSCVSIPTTGSLPNSSFCTPEFEIVGPTTVQLPHDSAILSIKFADSHEDQTDFTYYWEVLDGGGFGTASTYTEPTLILTNDATLRVLAEKHANKPPVALIRPSNQIHVNEGSHLVLDAEGSSDDSGQPLGFEWKLLNGPAISLPAMNTAVLRLDNLVTGNYTFGLIVRDKQGATDEKRAEVIVAAKRDDPPKALITVCGDPRSRSAIDIRLPQNSLQLCANTSTDDNHQNMVTVIGAISFCVFSMRLLQGIVIYKWFRVDNYTTKLSVDFTGSSTPMLFLTNLQANDKVGPYIFRLEVTDNKQQNDSTTVDILVNKAINSAPIPYAGGNQTFQLPIESVVLDGNVKDDGQIVSYNCGPNMLKIVNRDKSKCTLFGFQEGIYRFRLNVTDDGGLWGSDDAYIILIRSKNEAPIAKAKDLSITFPANVAFLNGSESSDDAGIVRWLWTAHDDVPACIIFLGSSRVEPVAILTGLIPGTFLFDLTVWDHSDAMNVTTVALTVSVGILHLQSVEIYLKKQFGEFTYRAKNKLEEQLSATLSSQIEETNNVIIIFSSISEDSSTGRIRIVFRAEYVNIAFVQKEDMGGISQQNNEKIAVIEAWKVVKILRSETTMRTRFNIVSIDALSWSVLYFTLLSALLFFLVTFLIARKCLQTSLHKNNSNTSDNLHRKRRRVRKAAVNTEKRVNGIKSNGYVKGNKDSSAYALLLATESSSSESKTSKLSGKLNSNNRRPISKAERSTTASFDFG</sequence>
<feature type="compositionally biased region" description="Low complexity" evidence="1">
    <location>
        <begin position="850"/>
        <end position="863"/>
    </location>
</feature>
<evidence type="ECO:0000259" key="4">
    <source>
        <dbReference type="SMART" id="SM00089"/>
    </source>
</evidence>
<dbReference type="PANTHER" id="PTHR46182:SF2">
    <property type="entry name" value="FI19480P1"/>
    <property type="match status" value="1"/>
</dbReference>
<dbReference type="CDD" id="cd00146">
    <property type="entry name" value="PKD"/>
    <property type="match status" value="1"/>
</dbReference>
<evidence type="ECO:0000256" key="3">
    <source>
        <dbReference type="SAM" id="SignalP"/>
    </source>
</evidence>
<dbReference type="Proteomes" id="UP000242913">
    <property type="component" value="Unassembled WGS sequence"/>
</dbReference>